<evidence type="ECO:0000256" key="1">
    <source>
        <dbReference type="ARBA" id="ARBA00023002"/>
    </source>
</evidence>
<dbReference type="InterPro" id="IPR016084">
    <property type="entry name" value="Haem_Oase-like_multi-hlx"/>
</dbReference>
<dbReference type="RefSeq" id="WP_066772873.1">
    <property type="nucleotide sequence ID" value="NZ_CP013244.1"/>
</dbReference>
<organism evidence="2 3">
    <name type="scientific">Candidatus Viadribacter manganicus</name>
    <dbReference type="NCBI Taxonomy" id="1759059"/>
    <lineage>
        <taxon>Bacteria</taxon>
        <taxon>Pseudomonadati</taxon>
        <taxon>Pseudomonadota</taxon>
        <taxon>Alphaproteobacteria</taxon>
        <taxon>Hyphomonadales</taxon>
        <taxon>Hyphomonadaceae</taxon>
        <taxon>Candidatus Viadribacter</taxon>
    </lineage>
</organism>
<dbReference type="Pfam" id="PF14518">
    <property type="entry name" value="Haem_oxygenas_2"/>
    <property type="match status" value="1"/>
</dbReference>
<dbReference type="SMART" id="SM01236">
    <property type="entry name" value="Haem_oxygenase_2"/>
    <property type="match status" value="1"/>
</dbReference>
<dbReference type="PANTHER" id="PTHR40279:SF3">
    <property type="entry name" value="4-AMINOBENZOATE SYNTHASE"/>
    <property type="match status" value="1"/>
</dbReference>
<dbReference type="EMBL" id="CP013244">
    <property type="protein sequence ID" value="ANP47135.1"/>
    <property type="molecule type" value="Genomic_DNA"/>
</dbReference>
<evidence type="ECO:0008006" key="4">
    <source>
        <dbReference type="Google" id="ProtNLM"/>
    </source>
</evidence>
<keyword evidence="3" id="KW-1185">Reference proteome</keyword>
<name>A0A1B1AKR9_9PROT</name>
<dbReference type="KEGG" id="cbot:ATE48_15025"/>
<dbReference type="InterPro" id="IPR039068">
    <property type="entry name" value="PqqC-like"/>
</dbReference>
<dbReference type="STRING" id="1759059.ATE48_15025"/>
<evidence type="ECO:0000313" key="3">
    <source>
        <dbReference type="Proteomes" id="UP000092498"/>
    </source>
</evidence>
<protein>
    <recommendedName>
        <fullName evidence="4">Iron-containing redox enzyme family protein</fullName>
    </recommendedName>
</protein>
<gene>
    <name evidence="2" type="ORF">ATE48_15025</name>
</gene>
<dbReference type="AlphaFoldDB" id="A0A1B1AKR9"/>
<dbReference type="Gene3D" id="1.20.910.10">
    <property type="entry name" value="Heme oxygenase-like"/>
    <property type="match status" value="1"/>
</dbReference>
<dbReference type="Proteomes" id="UP000092498">
    <property type="component" value="Chromosome"/>
</dbReference>
<proteinExistence type="predicted"/>
<reference evidence="2 3" key="1">
    <citation type="submission" date="2015-11" db="EMBL/GenBank/DDBJ databases">
        <title>Whole-Genome Sequence of Candidatus Oderbacter manganicum from the National Park Lower Oder Valley, Germany.</title>
        <authorList>
            <person name="Braun B."/>
            <person name="Liere K."/>
            <person name="Szewzyk U."/>
        </authorList>
    </citation>
    <scope>NUCLEOTIDE SEQUENCE [LARGE SCALE GENOMIC DNA]</scope>
    <source>
        <strain evidence="2 3">OTSz_A_272</strain>
    </source>
</reference>
<dbReference type="SUPFAM" id="SSF48613">
    <property type="entry name" value="Heme oxygenase-like"/>
    <property type="match status" value="1"/>
</dbReference>
<sequence>MPDGTLVGRLRPHPHQDKALQTKLALWNRARLSPQTPSSDWQNELEREHKMLSLERTFIEHTRREQSERAQAAPRDANGFVNWFESLKDAGPGQGDPLFPWLAERASQDEMRWFVEQEAAGEAGFDDLVALAQVKMPTQAKLELARNYWDEMGRGNAKGMHGPMLETLVHALGLKPRIETTIAPSLALGNTMAALATNRAYAYHALGALGVIELTAPARAVQVSLALRRLRVSAKARHYFDLHAVLDIKHSEAWNREVFGSIVAETPEAAPYIAEGALMRLQCGADCFEAYRSHLWGGDGGALPHL</sequence>
<accession>A0A1B1AKR9</accession>
<dbReference type="InParanoid" id="A0A1B1AKR9"/>
<dbReference type="GO" id="GO:0016491">
    <property type="term" value="F:oxidoreductase activity"/>
    <property type="evidence" value="ECO:0007669"/>
    <property type="project" value="UniProtKB-KW"/>
</dbReference>
<evidence type="ECO:0000313" key="2">
    <source>
        <dbReference type="EMBL" id="ANP47135.1"/>
    </source>
</evidence>
<keyword evidence="1" id="KW-0560">Oxidoreductase</keyword>
<dbReference type="PANTHER" id="PTHR40279">
    <property type="entry name" value="PQQC-LIKE PROTEIN"/>
    <property type="match status" value="1"/>
</dbReference>
<dbReference type="OrthoDB" id="277294at2"/>